<dbReference type="SMART" id="SM01260">
    <property type="entry name" value="LANC_like"/>
    <property type="match status" value="1"/>
</dbReference>
<dbReference type="EMBL" id="JBHSKN010000004">
    <property type="protein sequence ID" value="MFC5239103.1"/>
    <property type="molecule type" value="Genomic_DNA"/>
</dbReference>
<evidence type="ECO:0000313" key="2">
    <source>
        <dbReference type="Proteomes" id="UP001596035"/>
    </source>
</evidence>
<dbReference type="CDD" id="cd04793">
    <property type="entry name" value="LanC"/>
    <property type="match status" value="1"/>
</dbReference>
<dbReference type="Pfam" id="PF05147">
    <property type="entry name" value="LANC_like"/>
    <property type="match status" value="1"/>
</dbReference>
<dbReference type="PRINTS" id="PR01950">
    <property type="entry name" value="LANCSUPER"/>
</dbReference>
<gene>
    <name evidence="1" type="ORF">ACFPWV_04085</name>
</gene>
<reference evidence="2" key="1">
    <citation type="journal article" date="2019" name="Int. J. Syst. Evol. Microbiol.">
        <title>The Global Catalogue of Microorganisms (GCM) 10K type strain sequencing project: providing services to taxonomists for standard genome sequencing and annotation.</title>
        <authorList>
            <consortium name="The Broad Institute Genomics Platform"/>
            <consortium name="The Broad Institute Genome Sequencing Center for Infectious Disease"/>
            <person name="Wu L."/>
            <person name="Ma J."/>
        </authorList>
    </citation>
    <scope>NUCLEOTIDE SEQUENCE [LARGE SCALE GENOMIC DNA]</scope>
    <source>
        <strain evidence="2">CGMCC 4.7131</strain>
    </source>
</reference>
<keyword evidence="2" id="KW-1185">Reference proteome</keyword>
<dbReference type="RefSeq" id="WP_344561365.1">
    <property type="nucleotide sequence ID" value="NZ_BAAATG010000021.1"/>
</dbReference>
<dbReference type="Gene3D" id="1.50.10.20">
    <property type="match status" value="1"/>
</dbReference>
<evidence type="ECO:0000313" key="1">
    <source>
        <dbReference type="EMBL" id="MFC5239103.1"/>
    </source>
</evidence>
<dbReference type="SUPFAM" id="SSF158745">
    <property type="entry name" value="LanC-like"/>
    <property type="match status" value="1"/>
</dbReference>
<organism evidence="1 2">
    <name type="scientific">Streptomyces atrovirens</name>
    <dbReference type="NCBI Taxonomy" id="285556"/>
    <lineage>
        <taxon>Bacteria</taxon>
        <taxon>Bacillati</taxon>
        <taxon>Actinomycetota</taxon>
        <taxon>Actinomycetes</taxon>
        <taxon>Kitasatosporales</taxon>
        <taxon>Streptomycetaceae</taxon>
        <taxon>Streptomyces</taxon>
    </lineage>
</organism>
<dbReference type="InterPro" id="IPR033889">
    <property type="entry name" value="LanC"/>
</dbReference>
<dbReference type="InterPro" id="IPR007822">
    <property type="entry name" value="LANC-like"/>
</dbReference>
<protein>
    <submittedName>
        <fullName evidence="1">Lanthionine synthetase C family protein</fullName>
    </submittedName>
</protein>
<sequence length="411" mass="44001">MTAPAATAAAAILKQYIAQLAEPAPPPPDEPWAVQSLADGTAGISLLHVEMASRYGGSWLPAHRWITAAAAGHISAADTTGLFLGAPAVGFLLTTVPPPHQHLYEPAQKTLHRHITDLAHRRVDAALTRIRKRDLPTFAEYDLFYGLTGIGAYLLRTDPEGLDLERVLRYLVALTRPLAPGGRGLPGWWVRHDPARGESPRFPGGHGNFGAAHGITGPLLLLAQALRRGITVSGHEDAMWAICAHLEAWCQYGPTGPWWPEHISRRDLDRGRPHHDTPTRPSWCYGTTGIARAGQLAGLTLHSPALQEFYEDALYRALTDPAQLAHITDTGLCHGWAGVYQTAVRAAADALDPRLQALPDRLGGILAAQARPGSLPVAGLINGDAGTALALTTYASQQAPTTGWDACLLIN</sequence>
<name>A0ABW0DPZ6_9ACTN</name>
<proteinExistence type="predicted"/>
<dbReference type="Proteomes" id="UP001596035">
    <property type="component" value="Unassembled WGS sequence"/>
</dbReference>
<accession>A0ABW0DPZ6</accession>
<dbReference type="PRINTS" id="PR01955">
    <property type="entry name" value="LANCFRANKIA"/>
</dbReference>
<comment type="caution">
    <text evidence="1">The sequence shown here is derived from an EMBL/GenBank/DDBJ whole genome shotgun (WGS) entry which is preliminary data.</text>
</comment>